<evidence type="ECO:0000313" key="6">
    <source>
        <dbReference type="EMBL" id="KRM88221.1"/>
    </source>
</evidence>
<reference evidence="6 7" key="1">
    <citation type="journal article" date="2015" name="Genome Announc.">
        <title>Expanding the biotechnology potential of lactobacilli through comparative genomics of 213 strains and associated genera.</title>
        <authorList>
            <person name="Sun Z."/>
            <person name="Harris H.M."/>
            <person name="McCann A."/>
            <person name="Guo C."/>
            <person name="Argimon S."/>
            <person name="Zhang W."/>
            <person name="Yang X."/>
            <person name="Jeffery I.B."/>
            <person name="Cooney J.C."/>
            <person name="Kagawa T.F."/>
            <person name="Liu W."/>
            <person name="Song Y."/>
            <person name="Salvetti E."/>
            <person name="Wrobel A."/>
            <person name="Rasinkangas P."/>
            <person name="Parkhill J."/>
            <person name="Rea M.C."/>
            <person name="O'Sullivan O."/>
            <person name="Ritari J."/>
            <person name="Douillard F.P."/>
            <person name="Paul Ross R."/>
            <person name="Yang R."/>
            <person name="Briner A.E."/>
            <person name="Felis G.E."/>
            <person name="de Vos W.M."/>
            <person name="Barrangou R."/>
            <person name="Klaenhammer T.R."/>
            <person name="Caufield P.W."/>
            <person name="Cui Y."/>
            <person name="Zhang H."/>
            <person name="O'Toole P.W."/>
        </authorList>
    </citation>
    <scope>NUCLEOTIDE SEQUENCE [LARGE SCALE GENOMIC DNA]</scope>
    <source>
        <strain evidence="6 7">DSM 22698</strain>
    </source>
</reference>
<dbReference type="Gene3D" id="3.30.1600.10">
    <property type="entry name" value="SIR2/SIRT2 'Small Domain"/>
    <property type="match status" value="1"/>
</dbReference>
<dbReference type="GO" id="GO:0017136">
    <property type="term" value="F:histone deacetylase activity, NAD-dependent"/>
    <property type="evidence" value="ECO:0007669"/>
    <property type="project" value="TreeGrafter"/>
</dbReference>
<dbReference type="EMBL" id="AYZK01000001">
    <property type="protein sequence ID" value="KRM88221.1"/>
    <property type="molecule type" value="Genomic_DNA"/>
</dbReference>
<dbReference type="Gene3D" id="3.40.50.1220">
    <property type="entry name" value="TPP-binding domain"/>
    <property type="match status" value="1"/>
</dbReference>
<dbReference type="InterPro" id="IPR050134">
    <property type="entry name" value="NAD-dep_sirtuin_deacylases"/>
</dbReference>
<comment type="caution">
    <text evidence="6">The sequence shown here is derived from an EMBL/GenBank/DDBJ whole genome shotgun (WGS) entry which is preliminary data.</text>
</comment>
<gene>
    <name evidence="6" type="ORF">FD19_GL000512</name>
</gene>
<dbReference type="InterPro" id="IPR003000">
    <property type="entry name" value="Sirtuin"/>
</dbReference>
<keyword evidence="7" id="KW-1185">Reference proteome</keyword>
<evidence type="ECO:0000313" key="7">
    <source>
        <dbReference type="Proteomes" id="UP000051789"/>
    </source>
</evidence>
<dbReference type="PROSITE" id="PS50305">
    <property type="entry name" value="SIRTUIN"/>
    <property type="match status" value="1"/>
</dbReference>
<protein>
    <recommendedName>
        <fullName evidence="1">protein acetyllysine N-acetyltransferase</fullName>
        <ecNumber evidence="1">2.3.1.286</ecNumber>
    </recommendedName>
</protein>
<keyword evidence="2" id="KW-0808">Transferase</keyword>
<evidence type="ECO:0000256" key="1">
    <source>
        <dbReference type="ARBA" id="ARBA00012928"/>
    </source>
</evidence>
<dbReference type="GO" id="GO:0070403">
    <property type="term" value="F:NAD+ binding"/>
    <property type="evidence" value="ECO:0007669"/>
    <property type="project" value="InterPro"/>
</dbReference>
<dbReference type="InterPro" id="IPR026591">
    <property type="entry name" value="Sirtuin_cat_small_dom_sf"/>
</dbReference>
<dbReference type="NCBIfam" id="NF001752">
    <property type="entry name" value="PRK00481.1-1"/>
    <property type="match status" value="1"/>
</dbReference>
<dbReference type="PATRIC" id="fig|1423810.4.peg.524"/>
<evidence type="ECO:0000259" key="5">
    <source>
        <dbReference type="PROSITE" id="PS50305"/>
    </source>
</evidence>
<dbReference type="AlphaFoldDB" id="A0A0R2C8U8"/>
<proteinExistence type="predicted"/>
<accession>A0A0R2C8U8</accession>
<keyword evidence="3" id="KW-0520">NAD</keyword>
<dbReference type="SUPFAM" id="SSF52467">
    <property type="entry name" value="DHS-like NAD/FAD-binding domain"/>
    <property type="match status" value="1"/>
</dbReference>
<dbReference type="STRING" id="1423810.FD19_GL000512"/>
<evidence type="ECO:0000256" key="3">
    <source>
        <dbReference type="ARBA" id="ARBA00023027"/>
    </source>
</evidence>
<evidence type="ECO:0000256" key="2">
    <source>
        <dbReference type="ARBA" id="ARBA00022679"/>
    </source>
</evidence>
<dbReference type="Pfam" id="PF02146">
    <property type="entry name" value="SIR2"/>
    <property type="match status" value="1"/>
</dbReference>
<sequence>MRTLVAPLEEATMMFSLQNAIDQANHVCFMTGAGVSTASGIPDFRSPTGIYSQHPEYSLSADNLRDHPAAFHDFMIHHMYYPQAQPNIIHRQMAAITNRKGTVVTQNIDGLDRQAGTKHLVEFHGNEYDLYCTQCGQPFTLAEYQQSYIHQTDHGLIRPRIVLYGEPIDEQVVQAAIQAITAADLIVVVGTSLAVYPFAGLIQYAGANAVIAAVNRTPLPLPAGGHMIIGDATEVFAALQ</sequence>
<feature type="domain" description="Deacetylase sirtuin-type" evidence="5">
    <location>
        <begin position="7"/>
        <end position="240"/>
    </location>
</feature>
<dbReference type="EC" id="2.3.1.286" evidence="1"/>
<dbReference type="InterPro" id="IPR029035">
    <property type="entry name" value="DHS-like_NAD/FAD-binding_dom"/>
</dbReference>
<name>A0A0R2C8U8_9LACO</name>
<organism evidence="6 7">
    <name type="scientific">Lacticaseibacillus thailandensis DSM 22698 = JCM 13996</name>
    <dbReference type="NCBI Taxonomy" id="1423810"/>
    <lineage>
        <taxon>Bacteria</taxon>
        <taxon>Bacillati</taxon>
        <taxon>Bacillota</taxon>
        <taxon>Bacilli</taxon>
        <taxon>Lactobacillales</taxon>
        <taxon>Lactobacillaceae</taxon>
        <taxon>Lacticaseibacillus</taxon>
    </lineage>
</organism>
<dbReference type="InterPro" id="IPR026590">
    <property type="entry name" value="Ssirtuin_cat_dom"/>
</dbReference>
<evidence type="ECO:0000256" key="4">
    <source>
        <dbReference type="PROSITE-ProRule" id="PRU00236"/>
    </source>
</evidence>
<dbReference type="Proteomes" id="UP000051789">
    <property type="component" value="Unassembled WGS sequence"/>
</dbReference>
<comment type="caution">
    <text evidence="4">Lacks conserved residue(s) required for the propagation of feature annotation.</text>
</comment>
<dbReference type="PANTHER" id="PTHR11085">
    <property type="entry name" value="NAD-DEPENDENT PROTEIN DEACYLASE SIRTUIN-5, MITOCHONDRIAL-RELATED"/>
    <property type="match status" value="1"/>
</dbReference>
<dbReference type="PANTHER" id="PTHR11085:SF4">
    <property type="entry name" value="NAD-DEPENDENT PROTEIN DEACYLASE"/>
    <property type="match status" value="1"/>
</dbReference>